<proteinExistence type="predicted"/>
<evidence type="ECO:0000313" key="2">
    <source>
        <dbReference type="EnsemblPlants" id="AUR62014137-RA:cds"/>
    </source>
</evidence>
<keyword evidence="1" id="KW-1133">Transmembrane helix</keyword>
<evidence type="ECO:0000313" key="3">
    <source>
        <dbReference type="Proteomes" id="UP000596660"/>
    </source>
</evidence>
<organism evidence="2 3">
    <name type="scientific">Chenopodium quinoa</name>
    <name type="common">Quinoa</name>
    <dbReference type="NCBI Taxonomy" id="63459"/>
    <lineage>
        <taxon>Eukaryota</taxon>
        <taxon>Viridiplantae</taxon>
        <taxon>Streptophyta</taxon>
        <taxon>Embryophyta</taxon>
        <taxon>Tracheophyta</taxon>
        <taxon>Spermatophyta</taxon>
        <taxon>Magnoliopsida</taxon>
        <taxon>eudicotyledons</taxon>
        <taxon>Gunneridae</taxon>
        <taxon>Pentapetalae</taxon>
        <taxon>Caryophyllales</taxon>
        <taxon>Chenopodiaceae</taxon>
        <taxon>Chenopodioideae</taxon>
        <taxon>Atripliceae</taxon>
        <taxon>Chenopodium</taxon>
    </lineage>
</organism>
<protein>
    <submittedName>
        <fullName evidence="2">Uncharacterized protein</fullName>
    </submittedName>
</protein>
<feature type="transmembrane region" description="Helical" evidence="1">
    <location>
        <begin position="273"/>
        <end position="295"/>
    </location>
</feature>
<feature type="transmembrane region" description="Helical" evidence="1">
    <location>
        <begin position="158"/>
        <end position="184"/>
    </location>
</feature>
<keyword evidence="1" id="KW-0472">Membrane</keyword>
<feature type="transmembrane region" description="Helical" evidence="1">
    <location>
        <begin position="64"/>
        <end position="85"/>
    </location>
</feature>
<reference evidence="2" key="1">
    <citation type="journal article" date="2017" name="Nature">
        <title>The genome of Chenopodium quinoa.</title>
        <authorList>
            <person name="Jarvis D.E."/>
            <person name="Ho Y.S."/>
            <person name="Lightfoot D.J."/>
            <person name="Schmoeckel S.M."/>
            <person name="Li B."/>
            <person name="Borm T.J.A."/>
            <person name="Ohyanagi H."/>
            <person name="Mineta K."/>
            <person name="Michell C.T."/>
            <person name="Saber N."/>
            <person name="Kharbatia N.M."/>
            <person name="Rupper R.R."/>
            <person name="Sharp A.R."/>
            <person name="Dally N."/>
            <person name="Boughton B.A."/>
            <person name="Woo Y.H."/>
            <person name="Gao G."/>
            <person name="Schijlen E.G.W.M."/>
            <person name="Guo X."/>
            <person name="Momin A.A."/>
            <person name="Negrao S."/>
            <person name="Al-Babili S."/>
            <person name="Gehring C."/>
            <person name="Roessner U."/>
            <person name="Jung C."/>
            <person name="Murphy K."/>
            <person name="Arold S.T."/>
            <person name="Gojobori T."/>
            <person name="van der Linden C.G."/>
            <person name="van Loo E.N."/>
            <person name="Jellen E.N."/>
            <person name="Maughan P.J."/>
            <person name="Tester M."/>
        </authorList>
    </citation>
    <scope>NUCLEOTIDE SEQUENCE [LARGE SCALE GENOMIC DNA]</scope>
    <source>
        <strain evidence="2">cv. PI 614886</strain>
    </source>
</reference>
<dbReference type="EnsemblPlants" id="AUR62014137-RA">
    <property type="protein sequence ID" value="AUR62014137-RA:cds"/>
    <property type="gene ID" value="AUR62014137"/>
</dbReference>
<name>A0A803LJJ0_CHEQI</name>
<dbReference type="OMA" id="CSPYDSQ"/>
<reference evidence="2" key="2">
    <citation type="submission" date="2021-03" db="UniProtKB">
        <authorList>
            <consortium name="EnsemblPlants"/>
        </authorList>
    </citation>
    <scope>IDENTIFICATION</scope>
</reference>
<dbReference type="Proteomes" id="UP000596660">
    <property type="component" value="Unplaced"/>
</dbReference>
<keyword evidence="3" id="KW-1185">Reference proteome</keyword>
<feature type="transmembrane region" description="Helical" evidence="1">
    <location>
        <begin position="301"/>
        <end position="325"/>
    </location>
</feature>
<dbReference type="PANTHER" id="PTHR31414:SF16">
    <property type="entry name" value="TRANSMEMBRANE PROTEIN"/>
    <property type="match status" value="1"/>
</dbReference>
<dbReference type="InterPro" id="IPR040283">
    <property type="entry name" value="DDB_G0292058-like"/>
</dbReference>
<dbReference type="AlphaFoldDB" id="A0A803LJJ0"/>
<dbReference type="Gramene" id="AUR62014137-RA">
    <property type="protein sequence ID" value="AUR62014137-RA:cds"/>
    <property type="gene ID" value="AUR62014137"/>
</dbReference>
<accession>A0A803LJJ0</accession>
<sequence length="588" mass="65449">MILHRRVKRCDLQRFCKNEKFGCSFVCSGLCNQLGFLRFSWLQSSTIHQPHQLYSGGSAKMKSLVALLFVLGCAISWVSCVSAGFNHQQSINPINSILGNQNLGPLKDGILGQAQAPSPAYDEPKIPLVLAGNRTKRPDILRKFRIYQDGWDISNKHYWASVAFTGAAGFIITLIWVGCILLSVGQLEFHSEGLQTLKYVVNQSDYTAQMLRNVSEYLTLVKSVDVPQFNLQQSTMQEIDELNMRLSSGADTLTEKTNKNSVKVRRVFNTLRSALIIVASVMLVLAILGLVLSLLGHPNVIHIFIFSGWILVAVTLTLCGTFMILNSAISDSCVAMQEWVDNPRAETALSNILPCEDERATNQTLFESRKVVGLLVSTLNTYIYTAANTDRPPSDQFYYNQSGPLMPPLCYPYDDKMQDRECSPQEVSMTNASTVWEKYICTTSVDNKNCTSVGRLTPGVYSQLVLAVNASYAVLHYTPEMLNLQNCNFLRDTFMTVTSRFCPPLEHKLLIVIIGLGFISAGIMLCLILWLVYANRPRREEAFVKTPSITGSGSCNGLSDRHENKDGRVSMISFVVTSPARVVPDIEK</sequence>
<feature type="transmembrane region" description="Helical" evidence="1">
    <location>
        <begin position="509"/>
        <end position="533"/>
    </location>
</feature>
<keyword evidence="1" id="KW-0812">Transmembrane</keyword>
<dbReference type="GO" id="GO:0016020">
    <property type="term" value="C:membrane"/>
    <property type="evidence" value="ECO:0007669"/>
    <property type="project" value="TreeGrafter"/>
</dbReference>
<evidence type="ECO:0000256" key="1">
    <source>
        <dbReference type="SAM" id="Phobius"/>
    </source>
</evidence>
<dbReference type="PANTHER" id="PTHR31414">
    <property type="entry name" value="TRANSMEMBRANE PROTEIN DDB_G0292058"/>
    <property type="match status" value="1"/>
</dbReference>